<sequence>MAAASSLIVPFVAFLLMLTNWVADTDPCVAAITSKQQKLVLFPSVSSNSTILSVVSSDPDLTILDKAINAAGVNVLLSNLDTTYSLFAPTNAVFEKAFKDKLLTCVHKYYYTSSCQSVHHLLSATNLHQLLLNHVVHETFDLENVKQGAMLEFVGGAIEQVSRIAGKTRVGACTITSSTRAINGVVLVVDAIFGSINPLTGLSADLSLNASTVQEASKVADATFFNTSKREEMAEGVQLLNIPAFQMNRNLVAFPDGGLEHSPVLVFDPSLNTKGFQGPDGKFKYPELQNVIRPSDNVDLAYMTVLELGALIRTKQVTSLELVNIFTDRLKRYDDILKVVITYTEKLAKEQASTADNLLEKGIYLGPLHGIPYGLKDIIAVPGYRTTWGSTSFKDQFINQEAWVYQRLKAAGAVLIAKLVTGSLAYDDIWFGGRTRNPWNIEEFSTGSSAGPAAGTSAGLVPFAIGSETAGSITYPAARTGVTAIRPTFGMVGRSSVFSLSKSLDKLGPFCRSAADCAVILDIIRGKDPGDTSSKDIHLKDPFSIDVSKLTVGYLADADMEVVRVLESSGVKVLPIELKYSVTSAGAILNFTMDVDTLSHLDHWQRTGLDDDYEAQDQWPVELRRARLIPAVDYIHAQRARGILAREILENFKMMDAFIGNATDWEKVAVGNLVGMPVVVIPTGLKNITAPLPSGTKRRTTITTGIYAAPYHDSEVLALAMAYQQVTKHHLQRPPINDLGPGDLYF</sequence>
<proteinExistence type="predicted"/>
<evidence type="ECO:0000313" key="2">
    <source>
        <dbReference type="Proteomes" id="UP001162992"/>
    </source>
</evidence>
<keyword evidence="2" id="KW-1185">Reference proteome</keyword>
<gene>
    <name evidence="1" type="ORF">O6H91_04G083000</name>
</gene>
<name>A0ACC2DYX5_DIPCM</name>
<organism evidence="1 2">
    <name type="scientific">Diphasiastrum complanatum</name>
    <name type="common">Issler's clubmoss</name>
    <name type="synonym">Lycopodium complanatum</name>
    <dbReference type="NCBI Taxonomy" id="34168"/>
    <lineage>
        <taxon>Eukaryota</taxon>
        <taxon>Viridiplantae</taxon>
        <taxon>Streptophyta</taxon>
        <taxon>Embryophyta</taxon>
        <taxon>Tracheophyta</taxon>
        <taxon>Lycopodiopsida</taxon>
        <taxon>Lycopodiales</taxon>
        <taxon>Lycopodiaceae</taxon>
        <taxon>Lycopodioideae</taxon>
        <taxon>Diphasiastrum</taxon>
    </lineage>
</organism>
<protein>
    <submittedName>
        <fullName evidence="1">Uncharacterized protein</fullName>
    </submittedName>
</protein>
<reference evidence="2" key="1">
    <citation type="journal article" date="2024" name="Proc. Natl. Acad. Sci. U.S.A.">
        <title>Extraordinary preservation of gene collinearity over three hundred million years revealed in homosporous lycophytes.</title>
        <authorList>
            <person name="Li C."/>
            <person name="Wickell D."/>
            <person name="Kuo L.Y."/>
            <person name="Chen X."/>
            <person name="Nie B."/>
            <person name="Liao X."/>
            <person name="Peng D."/>
            <person name="Ji J."/>
            <person name="Jenkins J."/>
            <person name="Williams M."/>
            <person name="Shu S."/>
            <person name="Plott C."/>
            <person name="Barry K."/>
            <person name="Rajasekar S."/>
            <person name="Grimwood J."/>
            <person name="Han X."/>
            <person name="Sun S."/>
            <person name="Hou Z."/>
            <person name="He W."/>
            <person name="Dai G."/>
            <person name="Sun C."/>
            <person name="Schmutz J."/>
            <person name="Leebens-Mack J.H."/>
            <person name="Li F.W."/>
            <person name="Wang L."/>
        </authorList>
    </citation>
    <scope>NUCLEOTIDE SEQUENCE [LARGE SCALE GENOMIC DNA]</scope>
    <source>
        <strain evidence="2">cv. PW_Plant_1</strain>
    </source>
</reference>
<dbReference type="Proteomes" id="UP001162992">
    <property type="component" value="Chromosome 4"/>
</dbReference>
<comment type="caution">
    <text evidence="1">The sequence shown here is derived from an EMBL/GenBank/DDBJ whole genome shotgun (WGS) entry which is preliminary data.</text>
</comment>
<evidence type="ECO:0000313" key="1">
    <source>
        <dbReference type="EMBL" id="KAJ7559387.1"/>
    </source>
</evidence>
<accession>A0ACC2DYX5</accession>
<dbReference type="EMBL" id="CM055095">
    <property type="protein sequence ID" value="KAJ7559387.1"/>
    <property type="molecule type" value="Genomic_DNA"/>
</dbReference>